<accession>A0A5E4R6E6</accession>
<dbReference type="InterPro" id="IPR035500">
    <property type="entry name" value="NHR-like_dom_sf"/>
</dbReference>
<dbReference type="PROSITE" id="PS51843">
    <property type="entry name" value="NR_LBD"/>
    <property type="match status" value="1"/>
</dbReference>
<feature type="domain" description="NR LBD" evidence="6">
    <location>
        <begin position="1"/>
        <end position="164"/>
    </location>
</feature>
<dbReference type="InterPro" id="IPR034035">
    <property type="entry name" value="Astacin-like_dom"/>
</dbReference>
<evidence type="ECO:0000256" key="4">
    <source>
        <dbReference type="PROSITE-ProRule" id="PRU01211"/>
    </source>
</evidence>
<reference evidence="8 9" key="1">
    <citation type="submission" date="2017-07" db="EMBL/GenBank/DDBJ databases">
        <authorList>
            <person name="Talla V."/>
            <person name="Backstrom N."/>
        </authorList>
    </citation>
    <scope>NUCLEOTIDE SEQUENCE [LARGE SCALE GENOMIC DNA]</scope>
</reference>
<dbReference type="Gene3D" id="3.40.390.10">
    <property type="entry name" value="Collagenase (Catalytic Domain)"/>
    <property type="match status" value="1"/>
</dbReference>
<dbReference type="PROSITE" id="PS51864">
    <property type="entry name" value="ASTACIN"/>
    <property type="match status" value="1"/>
</dbReference>
<evidence type="ECO:0000313" key="9">
    <source>
        <dbReference type="Proteomes" id="UP000324832"/>
    </source>
</evidence>
<dbReference type="CDD" id="cd04280">
    <property type="entry name" value="ZnMc_astacin_like"/>
    <property type="match status" value="1"/>
</dbReference>
<dbReference type="InterPro" id="IPR024079">
    <property type="entry name" value="MetalloPept_cat_dom_sf"/>
</dbReference>
<evidence type="ECO:0000256" key="5">
    <source>
        <dbReference type="RuleBase" id="RU361183"/>
    </source>
</evidence>
<dbReference type="InterPro" id="IPR006026">
    <property type="entry name" value="Peptidase_Metallo"/>
</dbReference>
<dbReference type="Pfam" id="PF00104">
    <property type="entry name" value="Hormone_recep"/>
    <property type="match status" value="1"/>
</dbReference>
<feature type="domain" description="Peptidase M12A" evidence="7">
    <location>
        <begin position="211"/>
        <end position="418"/>
    </location>
</feature>
<keyword evidence="4 5" id="KW-0479">Metal-binding</keyword>
<evidence type="ECO:0000256" key="2">
    <source>
        <dbReference type="ARBA" id="ARBA00023163"/>
    </source>
</evidence>
<evidence type="ECO:0000259" key="7">
    <source>
        <dbReference type="PROSITE" id="PS51864"/>
    </source>
</evidence>
<dbReference type="SUPFAM" id="SSF48508">
    <property type="entry name" value="Nuclear receptor ligand-binding domain"/>
    <property type="match status" value="1"/>
</dbReference>
<keyword evidence="1" id="KW-0805">Transcription regulation</keyword>
<dbReference type="EMBL" id="FZQP02007080">
    <property type="protein sequence ID" value="VVD06136.1"/>
    <property type="molecule type" value="Genomic_DNA"/>
</dbReference>
<name>A0A5E4R6E6_9NEOP</name>
<keyword evidence="2" id="KW-0804">Transcription</keyword>
<dbReference type="InterPro" id="IPR000536">
    <property type="entry name" value="Nucl_hrmn_rcpt_lig-bd"/>
</dbReference>
<gene>
    <name evidence="8" type="ORF">LSINAPIS_LOCUS15549</name>
</gene>
<feature type="binding site" evidence="4">
    <location>
        <position position="325"/>
    </location>
    <ligand>
        <name>Zn(2+)</name>
        <dbReference type="ChEBI" id="CHEBI:29105"/>
        <note>catalytic</note>
    </ligand>
</feature>
<dbReference type="SMART" id="SM00430">
    <property type="entry name" value="HOLI"/>
    <property type="match status" value="1"/>
</dbReference>
<dbReference type="GO" id="GO:0006508">
    <property type="term" value="P:proteolysis"/>
    <property type="evidence" value="ECO:0007669"/>
    <property type="project" value="UniProtKB-KW"/>
</dbReference>
<feature type="binding site" evidence="4">
    <location>
        <position position="319"/>
    </location>
    <ligand>
        <name>Zn(2+)</name>
        <dbReference type="ChEBI" id="CHEBI:29105"/>
        <note>catalytic</note>
    </ligand>
</feature>
<dbReference type="AlphaFoldDB" id="A0A5E4R6E6"/>
<dbReference type="Gene3D" id="1.10.565.10">
    <property type="entry name" value="Retinoid X Receptor"/>
    <property type="match status" value="1"/>
</dbReference>
<dbReference type="PANTHER" id="PTHR10127:SF814">
    <property type="entry name" value="MEPRIN A SUBUNIT BETA"/>
    <property type="match status" value="1"/>
</dbReference>
<evidence type="ECO:0000313" key="8">
    <source>
        <dbReference type="EMBL" id="VVD06136.1"/>
    </source>
</evidence>
<dbReference type="GO" id="GO:0004222">
    <property type="term" value="F:metalloendopeptidase activity"/>
    <property type="evidence" value="ECO:0007669"/>
    <property type="project" value="UniProtKB-UniRule"/>
</dbReference>
<evidence type="ECO:0000259" key="6">
    <source>
        <dbReference type="PROSITE" id="PS51843"/>
    </source>
</evidence>
<keyword evidence="4 5" id="KW-0645">Protease</keyword>
<dbReference type="Proteomes" id="UP000324832">
    <property type="component" value="Unassembled WGS sequence"/>
</dbReference>
<dbReference type="PRINTS" id="PR00480">
    <property type="entry name" value="ASTACIN"/>
</dbReference>
<comment type="caution">
    <text evidence="4">Lacks conserved residue(s) required for the propagation of feature annotation.</text>
</comment>
<dbReference type="SMART" id="SM00235">
    <property type="entry name" value="ZnMc"/>
    <property type="match status" value="1"/>
</dbReference>
<dbReference type="SUPFAM" id="SSF55486">
    <property type="entry name" value="Metalloproteases ('zincins'), catalytic domain"/>
    <property type="match status" value="1"/>
</dbReference>
<evidence type="ECO:0000256" key="3">
    <source>
        <dbReference type="ARBA" id="ARBA00023170"/>
    </source>
</evidence>
<protein>
    <recommendedName>
        <fullName evidence="5">Metalloendopeptidase</fullName>
        <ecNumber evidence="5">3.4.24.-</ecNumber>
    </recommendedName>
</protein>
<sequence length="460" mass="52571">IDDQICLLINSWCELLVLSCCYRGVSTPGEVRVGGGRGITLHQSAKYGLTPCIERMLSFTDHLRRLRVDRYEYVALKVIVLLTSDAPELREAEKVRASQEKALAALQAYTASHSPDTPAKFGELLLRIPELQRTCQFFMQVGKEMLNPANKNKDGEAPSFNLLMELLRGNNTFLVSSSAIAPGGYWENSGKFEGDIILDDWQIDALVTDYAAGRSAYIWPNTKWPGNVVVYEIAAGHFNQAQIDHIIRSIQWIEHFSCIRFRLRNANDRNYVRLTGYNNGCYASVGFWHDRGIHTLNLTPNVPDRGCFVMTTIIHEWLHVLGFFHMQSTYNRYDYVRIAWENIQRGMEHNFERYATNIVSNLGLPYEYTSCMHYFATAFSINGRPTIIPLRAHYGVMGQQTYVTHYDWLRLRRHYNCPGGWSAEDAKLLEAEVEKSIPLMAPKADDEIIADIPEVVEKQE</sequence>
<comment type="cofactor">
    <cofactor evidence="4 5">
        <name>Zn(2+)</name>
        <dbReference type="ChEBI" id="CHEBI:29105"/>
    </cofactor>
    <text evidence="4 5">Binds 1 zinc ion per subunit.</text>
</comment>
<feature type="binding site" evidence="4">
    <location>
        <position position="315"/>
    </location>
    <ligand>
        <name>Zn(2+)</name>
        <dbReference type="ChEBI" id="CHEBI:29105"/>
        <note>catalytic</note>
    </ligand>
</feature>
<dbReference type="PANTHER" id="PTHR10127">
    <property type="entry name" value="DISCOIDIN, CUB, EGF, LAMININ , AND ZINC METALLOPROTEASE DOMAIN CONTAINING"/>
    <property type="match status" value="1"/>
</dbReference>
<feature type="active site" evidence="4">
    <location>
        <position position="316"/>
    </location>
</feature>
<keyword evidence="4 5" id="KW-0482">Metalloprotease</keyword>
<dbReference type="EC" id="3.4.24.-" evidence="5"/>
<organism evidence="8 9">
    <name type="scientific">Leptidea sinapis</name>
    <dbReference type="NCBI Taxonomy" id="189913"/>
    <lineage>
        <taxon>Eukaryota</taxon>
        <taxon>Metazoa</taxon>
        <taxon>Ecdysozoa</taxon>
        <taxon>Arthropoda</taxon>
        <taxon>Hexapoda</taxon>
        <taxon>Insecta</taxon>
        <taxon>Pterygota</taxon>
        <taxon>Neoptera</taxon>
        <taxon>Endopterygota</taxon>
        <taxon>Lepidoptera</taxon>
        <taxon>Glossata</taxon>
        <taxon>Ditrysia</taxon>
        <taxon>Papilionoidea</taxon>
        <taxon>Pieridae</taxon>
        <taxon>Dismorphiinae</taxon>
        <taxon>Leptidea</taxon>
    </lineage>
</organism>
<feature type="non-terminal residue" evidence="8">
    <location>
        <position position="1"/>
    </location>
</feature>
<dbReference type="GO" id="GO:0008270">
    <property type="term" value="F:zinc ion binding"/>
    <property type="evidence" value="ECO:0007669"/>
    <property type="project" value="UniProtKB-UniRule"/>
</dbReference>
<dbReference type="Pfam" id="PF01400">
    <property type="entry name" value="Astacin"/>
    <property type="match status" value="1"/>
</dbReference>
<keyword evidence="9" id="KW-1185">Reference proteome</keyword>
<dbReference type="CDD" id="cd06930">
    <property type="entry name" value="NR_LBD_F2"/>
    <property type="match status" value="1"/>
</dbReference>
<dbReference type="InterPro" id="IPR001506">
    <property type="entry name" value="Peptidase_M12A"/>
</dbReference>
<keyword evidence="4 5" id="KW-0378">Hydrolase</keyword>
<keyword evidence="3" id="KW-0675">Receptor</keyword>
<evidence type="ECO:0000256" key="1">
    <source>
        <dbReference type="ARBA" id="ARBA00023015"/>
    </source>
</evidence>
<proteinExistence type="predicted"/>
<keyword evidence="4 5" id="KW-0862">Zinc</keyword>